<accession>A0A857AC24</accession>
<gene>
    <name evidence="1" type="ORF">FOC40_09205</name>
</gene>
<name>A0A857AC24_9ACTO</name>
<dbReference type="EMBL" id="CP046315">
    <property type="protein sequence ID" value="QGS11563.1"/>
    <property type="molecule type" value="Genomic_DNA"/>
</dbReference>
<dbReference type="Proteomes" id="UP000424490">
    <property type="component" value="Chromosome"/>
</dbReference>
<dbReference type="AlphaFoldDB" id="A0A857AC24"/>
<proteinExistence type="predicted"/>
<sequence length="53" mass="6072">MNTDKVRVVEHFGTDHTQACELRGIPTERLHAMPFVMNIIKVTPRTSTTYTAR</sequence>
<protein>
    <submittedName>
        <fullName evidence="1">Uncharacterized protein</fullName>
    </submittedName>
</protein>
<organism evidence="1 2">
    <name type="scientific">Schaalia odontolytica</name>
    <dbReference type="NCBI Taxonomy" id="1660"/>
    <lineage>
        <taxon>Bacteria</taxon>
        <taxon>Bacillati</taxon>
        <taxon>Actinomycetota</taxon>
        <taxon>Actinomycetes</taxon>
        <taxon>Actinomycetales</taxon>
        <taxon>Actinomycetaceae</taxon>
        <taxon>Schaalia</taxon>
    </lineage>
</organism>
<evidence type="ECO:0000313" key="2">
    <source>
        <dbReference type="Proteomes" id="UP000424490"/>
    </source>
</evidence>
<evidence type="ECO:0000313" key="1">
    <source>
        <dbReference type="EMBL" id="QGS11563.1"/>
    </source>
</evidence>
<reference evidence="1 2" key="1">
    <citation type="submission" date="2019-11" db="EMBL/GenBank/DDBJ databases">
        <title>FDA dAtabase for Regulatory Grade micrObial Sequences (FDA-ARGOS): Supporting development and validation of Infectious Disease Dx tests.</title>
        <authorList>
            <person name="Stonesifer R."/>
            <person name="Tallon L."/>
            <person name="Sadzewicz L."/>
            <person name="Vavikolanu K."/>
            <person name="Mehta A."/>
            <person name="Aluvathingal J."/>
            <person name="Nadendla S."/>
            <person name="Myers T."/>
            <person name="Yan Y."/>
            <person name="Sichtig H."/>
        </authorList>
    </citation>
    <scope>NUCLEOTIDE SEQUENCE [LARGE SCALE GENOMIC DNA]</scope>
    <source>
        <strain evidence="1 2">FDAARGOS_732</strain>
    </source>
</reference>
<dbReference type="RefSeq" id="WP_003793983.1">
    <property type="nucleotide sequence ID" value="NZ_CP046315.1"/>
</dbReference>